<evidence type="ECO:0000313" key="3">
    <source>
        <dbReference type="Proteomes" id="UP000053165"/>
    </source>
</evidence>
<organism evidence="2 3">
    <name type="scientific">Anaplasma phagocytophilum str. CRT38</name>
    <dbReference type="NCBI Taxonomy" id="1269275"/>
    <lineage>
        <taxon>Bacteria</taxon>
        <taxon>Pseudomonadati</taxon>
        <taxon>Pseudomonadota</taxon>
        <taxon>Alphaproteobacteria</taxon>
        <taxon>Rickettsiales</taxon>
        <taxon>Anaplasmataceae</taxon>
        <taxon>Anaplasma</taxon>
        <taxon>phagocytophilum group</taxon>
    </lineage>
</organism>
<name>S6G5R0_ANAPH</name>
<dbReference type="AlphaFoldDB" id="S6G5R0"/>
<comment type="caution">
    <text evidence="2">The sequence shown here is derived from an EMBL/GenBank/DDBJ whole genome shotgun (WGS) entry which is preliminary data.</text>
</comment>
<proteinExistence type="predicted"/>
<feature type="non-terminal residue" evidence="2">
    <location>
        <position position="1"/>
    </location>
</feature>
<dbReference type="Proteomes" id="UP000053165">
    <property type="component" value="Unassembled WGS sequence"/>
</dbReference>
<gene>
    <name evidence="2" type="ORF">CRT38_02767</name>
</gene>
<evidence type="ECO:0000313" key="2">
    <source>
        <dbReference type="EMBL" id="EOA62153.2"/>
    </source>
</evidence>
<protein>
    <submittedName>
        <fullName evidence="2">p44-new outer membrane protein</fullName>
    </submittedName>
</protein>
<evidence type="ECO:0000256" key="1">
    <source>
        <dbReference type="SAM" id="MobiDB-lite"/>
    </source>
</evidence>
<dbReference type="PATRIC" id="fig|1269275.4.peg.674"/>
<accession>S6G5R0</accession>
<feature type="region of interest" description="Disordered" evidence="1">
    <location>
        <begin position="121"/>
        <end position="143"/>
    </location>
</feature>
<dbReference type="EMBL" id="APHI01000002">
    <property type="protein sequence ID" value="EOA62153.2"/>
    <property type="molecule type" value="Genomic_DNA"/>
</dbReference>
<sequence>WKSIIREDETVYLLAKELAYDVVTGQTDNLAAALAKTSGKDIVQFAKAVEISHPKIDDKICRAQAGSTPENLGTYAVVTEGANDHAKISLCAGKPTGTGATGKSDVQNVFRDFVRETLKDGSHNWPTSTIKPKATHGQKPETNDNAKAVAKDLTKLTSDEKTIVAGLLAKTIEGGEVALEIREVSSALIKT</sequence>
<reference evidence="2 3" key="1">
    <citation type="submission" date="2013-03" db="EMBL/GenBank/DDBJ databases">
        <title>Genome sequence of Anaplasma phagocytophilum strain CRT38.</title>
        <authorList>
            <person name="Felsheim R.F."/>
            <person name="Kurtti T.J."/>
            <person name="Munderloh U.G."/>
        </authorList>
    </citation>
    <scope>NUCLEOTIDE SEQUENCE [LARGE SCALE GENOMIC DNA]</scope>
    <source>
        <strain evidence="2 3">CRT38</strain>
    </source>
</reference>